<comment type="caution">
    <text evidence="3">The sequence shown here is derived from an EMBL/GenBank/DDBJ whole genome shotgun (WGS) entry which is preliminary data.</text>
</comment>
<evidence type="ECO:0000256" key="1">
    <source>
        <dbReference type="ARBA" id="ARBA00007120"/>
    </source>
</evidence>
<dbReference type="RefSeq" id="WP_132432130.1">
    <property type="nucleotide sequence ID" value="NZ_SMFZ01000002.1"/>
</dbReference>
<comment type="similarity">
    <text evidence="1">Belongs to the UPF0098 family.</text>
</comment>
<dbReference type="PANTHER" id="PTHR30289">
    <property type="entry name" value="UNCHARACTERIZED PROTEIN YBCL-RELATED"/>
    <property type="match status" value="1"/>
</dbReference>
<reference evidence="3 4" key="1">
    <citation type="submission" date="2019-03" db="EMBL/GenBank/DDBJ databases">
        <title>Sequencing the genomes of 1000 actinobacteria strains.</title>
        <authorList>
            <person name="Klenk H.-P."/>
        </authorList>
    </citation>
    <scope>NUCLEOTIDE SEQUENCE [LARGE SCALE GENOMIC DNA]</scope>
    <source>
        <strain evidence="3 4">DSM 44969</strain>
    </source>
</reference>
<proteinExistence type="inferred from homology"/>
<gene>
    <name evidence="3" type="ORF">EV378_6947</name>
</gene>
<sequence length="177" mass="18457">MPRNPYDDLPQVPEFTVTSTDLTDGGTLATPQLSGIFGAGGEDVSPQLSWSGAPDGTQSYVVTCYDPDAPTVSGFWHWAVFDIPASTTELPSGAGDENGTGLPSGAVQLPNDASLARYLGAAPPAGHGPHRYYFTVHALDAATLDVPPTATPVFLMFNTFGRVLGRATILGTYANLS</sequence>
<dbReference type="Proteomes" id="UP000295560">
    <property type="component" value="Unassembled WGS sequence"/>
</dbReference>
<keyword evidence="4" id="KW-1185">Reference proteome</keyword>
<name>A0A4V2PI23_PSEEN</name>
<dbReference type="OrthoDB" id="9797506at2"/>
<dbReference type="PANTHER" id="PTHR30289:SF1">
    <property type="entry name" value="PEBP (PHOSPHATIDYLETHANOLAMINE-BINDING PROTEIN) FAMILY PROTEIN"/>
    <property type="match status" value="1"/>
</dbReference>
<dbReference type="InterPro" id="IPR036610">
    <property type="entry name" value="PEBP-like_sf"/>
</dbReference>
<evidence type="ECO:0000256" key="2">
    <source>
        <dbReference type="SAM" id="MobiDB-lite"/>
    </source>
</evidence>
<dbReference type="CDD" id="cd00865">
    <property type="entry name" value="PEBP_bact_arch"/>
    <property type="match status" value="1"/>
</dbReference>
<evidence type="ECO:0008006" key="5">
    <source>
        <dbReference type="Google" id="ProtNLM"/>
    </source>
</evidence>
<dbReference type="Gene3D" id="3.90.280.10">
    <property type="entry name" value="PEBP-like"/>
    <property type="match status" value="1"/>
</dbReference>
<dbReference type="NCBIfam" id="TIGR00481">
    <property type="entry name" value="YbhB/YbcL family Raf kinase inhibitor-like protein"/>
    <property type="match status" value="1"/>
</dbReference>
<evidence type="ECO:0000313" key="3">
    <source>
        <dbReference type="EMBL" id="TCK22936.1"/>
    </source>
</evidence>
<protein>
    <recommendedName>
        <fullName evidence="5">PBP family phospholipid-binding protein</fullName>
    </recommendedName>
</protein>
<evidence type="ECO:0000313" key="4">
    <source>
        <dbReference type="Proteomes" id="UP000295560"/>
    </source>
</evidence>
<accession>A0A4V2PI23</accession>
<feature type="region of interest" description="Disordered" evidence="2">
    <location>
        <begin position="1"/>
        <end position="29"/>
    </location>
</feature>
<dbReference type="EMBL" id="SMFZ01000002">
    <property type="protein sequence ID" value="TCK22936.1"/>
    <property type="molecule type" value="Genomic_DNA"/>
</dbReference>
<dbReference type="InterPro" id="IPR005247">
    <property type="entry name" value="YbhB_YbcL/LppC-like"/>
</dbReference>
<dbReference type="Pfam" id="PF01161">
    <property type="entry name" value="PBP"/>
    <property type="match status" value="1"/>
</dbReference>
<dbReference type="AlphaFoldDB" id="A0A4V2PI23"/>
<organism evidence="3 4">
    <name type="scientific">Pseudonocardia endophytica</name>
    <dbReference type="NCBI Taxonomy" id="401976"/>
    <lineage>
        <taxon>Bacteria</taxon>
        <taxon>Bacillati</taxon>
        <taxon>Actinomycetota</taxon>
        <taxon>Actinomycetes</taxon>
        <taxon>Pseudonocardiales</taxon>
        <taxon>Pseudonocardiaceae</taxon>
        <taxon>Pseudonocardia</taxon>
    </lineage>
</organism>
<dbReference type="SUPFAM" id="SSF49777">
    <property type="entry name" value="PEBP-like"/>
    <property type="match status" value="1"/>
</dbReference>
<dbReference type="InterPro" id="IPR008914">
    <property type="entry name" value="PEBP"/>
</dbReference>